<gene>
    <name evidence="2" type="ORF">ELX58_06590</name>
</gene>
<dbReference type="OrthoDB" id="1651016at2"/>
<keyword evidence="3" id="KW-1185">Reference proteome</keyword>
<proteinExistence type="predicted"/>
<evidence type="ECO:0000313" key="2">
    <source>
        <dbReference type="EMBL" id="QBP18771.1"/>
    </source>
</evidence>
<name>A0A4P6ZLM7_9LACO</name>
<dbReference type="Pfam" id="PF06612">
    <property type="entry name" value="DUF1146"/>
    <property type="match status" value="1"/>
</dbReference>
<accession>A0A4P6ZLM7</accession>
<dbReference type="AlphaFoldDB" id="A0A4P6ZLM7"/>
<keyword evidence="1" id="KW-0812">Transmembrane</keyword>
<sequence>MQLVGISSLVTIISHLFFVSVAFWAIQSTHVEKYLHMPMMPGKVLIVLVSVLLGFTCSEFFLSVINNIHNLIFMFK</sequence>
<feature type="transmembrane region" description="Helical" evidence="1">
    <location>
        <begin position="6"/>
        <end position="25"/>
    </location>
</feature>
<dbReference type="EMBL" id="CP034726">
    <property type="protein sequence ID" value="QBP18771.1"/>
    <property type="molecule type" value="Genomic_DNA"/>
</dbReference>
<dbReference type="KEGG" id="lji:ELX58_06590"/>
<evidence type="ECO:0000313" key="3">
    <source>
        <dbReference type="Proteomes" id="UP000294321"/>
    </source>
</evidence>
<protein>
    <submittedName>
        <fullName evidence="2">DUF1146 domain-containing protein</fullName>
    </submittedName>
</protein>
<feature type="transmembrane region" description="Helical" evidence="1">
    <location>
        <begin position="45"/>
        <end position="65"/>
    </location>
</feature>
<keyword evidence="1" id="KW-0472">Membrane</keyword>
<dbReference type="Proteomes" id="UP000294321">
    <property type="component" value="Chromosome"/>
</dbReference>
<dbReference type="InterPro" id="IPR009526">
    <property type="entry name" value="DUF1146"/>
</dbReference>
<dbReference type="RefSeq" id="WP_133442329.1">
    <property type="nucleotide sequence ID" value="NZ_CP034726.1"/>
</dbReference>
<reference evidence="3" key="1">
    <citation type="submission" date="2018-12" db="EMBL/GenBank/DDBJ databases">
        <title>A new species of lactobacillus.</title>
        <authorList>
            <person name="Jian Y."/>
            <person name="Xin L."/>
            <person name="Hong Z.J."/>
            <person name="Ming L.Z."/>
            <person name="Hong X.Z."/>
        </authorList>
    </citation>
    <scope>NUCLEOTIDE SEQUENCE [LARGE SCALE GENOMIC DNA]</scope>
    <source>
        <strain evidence="3">HSLZ-75</strain>
    </source>
</reference>
<keyword evidence="1" id="KW-1133">Transmembrane helix</keyword>
<dbReference type="NCBIfam" id="TIGR02327">
    <property type="entry name" value="int_mem_ywzB"/>
    <property type="match status" value="1"/>
</dbReference>
<organism evidence="2 3">
    <name type="scientific">Acetilactobacillus jinshanensis</name>
    <dbReference type="NCBI Taxonomy" id="1720083"/>
    <lineage>
        <taxon>Bacteria</taxon>
        <taxon>Bacillati</taxon>
        <taxon>Bacillota</taxon>
        <taxon>Bacilli</taxon>
        <taxon>Lactobacillales</taxon>
        <taxon>Lactobacillaceae</taxon>
        <taxon>Acetilactobacillus</taxon>
    </lineage>
</organism>
<evidence type="ECO:0000256" key="1">
    <source>
        <dbReference type="SAM" id="Phobius"/>
    </source>
</evidence>